<accession>A0AAE3H7J4</accession>
<evidence type="ECO:0000259" key="3">
    <source>
        <dbReference type="Pfam" id="PF01301"/>
    </source>
</evidence>
<dbReference type="InterPro" id="IPR031330">
    <property type="entry name" value="Gly_Hdrlase_35_cat"/>
</dbReference>
<dbReference type="InterPro" id="IPR001944">
    <property type="entry name" value="Glycoside_Hdrlase_35"/>
</dbReference>
<dbReference type="EMBL" id="RJUF01000184">
    <property type="protein sequence ID" value="MCP9765551.1"/>
    <property type="molecule type" value="Genomic_DNA"/>
</dbReference>
<dbReference type="InterPro" id="IPR017853">
    <property type="entry name" value="GH"/>
</dbReference>
<dbReference type="FunFam" id="3.20.20.80:FF:000135">
    <property type="entry name" value="Beta-galactosidase, putative, bgl35A"/>
    <property type="match status" value="1"/>
</dbReference>
<dbReference type="InterPro" id="IPR040719">
    <property type="entry name" value="DUF5597"/>
</dbReference>
<sequence length="590" mass="66924">MLKMKNRLFITTMGFILIVSGLNAQMPIKKDRLDEVGRKNSMIPHLQKKGNSKQLIVNEKPFLILGGELHNSSSSNANYMRPIWEQLKKKNLNTVVAPVYWELIEPTEGEFDFSLVDSVIVGIRKQNLKLVILWFGTWKNGYSTYVPSWVKHDSDKYPYAKDKNGKNLQILSAFGEETMKADARAFKALMKHIKEFDQKEQTVIMAQIENEVGLFYSPRDYTGEKLYQSEVPVGVINYLKNNKLQPELEKVWKANGSKTKGNWEEVFGKSDTTTTDWKNLSFLTEELFSAYHYARFMSAVAEAGKSEYPIPMYVNAWIKQPKLGYPGKYPSGGPVPHTLDFWRLAAPAIDMIVPDIYISGANEVIETYRREGNPVFIPEIGHNSSSTFEAMYAFGSQEIIGFSPFGIDDMTPEEDPFTPAYKALSKVKDVILKYQSTDKMVGILLDKNKPIQNFNLGDYSIQANIGKTIIDFNLVFAGFPSKDPKPEVAGGILINIGKDEFILIGKYFNIELKAKTPNPAMPFLDIEVMEEGYFENDIWKVTRRLNGDESFTSMGGDAGFGFKKDPSMAAVAFPATEEFKVIRFKVFRYK</sequence>
<dbReference type="Gene3D" id="3.20.20.80">
    <property type="entry name" value="Glycosidases"/>
    <property type="match status" value="1"/>
</dbReference>
<dbReference type="SUPFAM" id="SSF51445">
    <property type="entry name" value="(Trans)glycosidases"/>
    <property type="match status" value="1"/>
</dbReference>
<dbReference type="AlphaFoldDB" id="A0AAE3H7J4"/>
<gene>
    <name evidence="5" type="ORF">EGI31_21660</name>
</gene>
<comment type="similarity">
    <text evidence="1 2">Belongs to the glycosyl hydrolase 35 family.</text>
</comment>
<protein>
    <recommendedName>
        <fullName evidence="7">Beta-galactosidase</fullName>
    </recommendedName>
</protein>
<dbReference type="Pfam" id="PF18120">
    <property type="entry name" value="DUF5597"/>
    <property type="match status" value="1"/>
</dbReference>
<dbReference type="Pfam" id="PF01301">
    <property type="entry name" value="Glyco_hydro_35"/>
    <property type="match status" value="1"/>
</dbReference>
<evidence type="ECO:0000256" key="1">
    <source>
        <dbReference type="ARBA" id="ARBA00009809"/>
    </source>
</evidence>
<comment type="caution">
    <text evidence="5">The sequence shown here is derived from an EMBL/GenBank/DDBJ whole genome shotgun (WGS) entry which is preliminary data.</text>
</comment>
<evidence type="ECO:0000256" key="2">
    <source>
        <dbReference type="RuleBase" id="RU003679"/>
    </source>
</evidence>
<organism evidence="5 6">
    <name type="scientific">Lacihabitans soyangensis</name>
    <dbReference type="NCBI Taxonomy" id="869394"/>
    <lineage>
        <taxon>Bacteria</taxon>
        <taxon>Pseudomonadati</taxon>
        <taxon>Bacteroidota</taxon>
        <taxon>Cytophagia</taxon>
        <taxon>Cytophagales</taxon>
        <taxon>Leadbetterellaceae</taxon>
        <taxon>Lacihabitans</taxon>
    </lineage>
</organism>
<evidence type="ECO:0000259" key="4">
    <source>
        <dbReference type="Pfam" id="PF18120"/>
    </source>
</evidence>
<evidence type="ECO:0000313" key="6">
    <source>
        <dbReference type="Proteomes" id="UP001204144"/>
    </source>
</evidence>
<dbReference type="Proteomes" id="UP001204144">
    <property type="component" value="Unassembled WGS sequence"/>
</dbReference>
<dbReference type="GO" id="GO:0005975">
    <property type="term" value="P:carbohydrate metabolic process"/>
    <property type="evidence" value="ECO:0007669"/>
    <property type="project" value="InterPro"/>
</dbReference>
<dbReference type="GO" id="GO:0004553">
    <property type="term" value="F:hydrolase activity, hydrolyzing O-glycosyl compounds"/>
    <property type="evidence" value="ECO:0007669"/>
    <property type="project" value="InterPro"/>
</dbReference>
<evidence type="ECO:0008006" key="7">
    <source>
        <dbReference type="Google" id="ProtNLM"/>
    </source>
</evidence>
<feature type="domain" description="DUF5597" evidence="4">
    <location>
        <begin position="418"/>
        <end position="550"/>
    </location>
</feature>
<keyword evidence="6" id="KW-1185">Reference proteome</keyword>
<evidence type="ECO:0000313" key="5">
    <source>
        <dbReference type="EMBL" id="MCP9765551.1"/>
    </source>
</evidence>
<feature type="domain" description="Glycoside hydrolase 35 catalytic" evidence="3">
    <location>
        <begin position="54"/>
        <end position="274"/>
    </location>
</feature>
<reference evidence="5 6" key="1">
    <citation type="submission" date="2018-11" db="EMBL/GenBank/DDBJ databases">
        <title>Novel bacteria species description.</title>
        <authorList>
            <person name="Han J.-H."/>
        </authorList>
    </citation>
    <scope>NUCLEOTIDE SEQUENCE [LARGE SCALE GENOMIC DNA]</scope>
    <source>
        <strain evidence="5 6">KCTC23259</strain>
    </source>
</reference>
<name>A0AAE3H7J4_9BACT</name>
<dbReference type="PANTHER" id="PTHR23421">
    <property type="entry name" value="BETA-GALACTOSIDASE RELATED"/>
    <property type="match status" value="1"/>
</dbReference>
<proteinExistence type="inferred from homology"/>